<dbReference type="Proteomes" id="UP000183015">
    <property type="component" value="Unassembled WGS sequence"/>
</dbReference>
<dbReference type="EMBL" id="FOAZ01000045">
    <property type="protein sequence ID" value="SEM70256.1"/>
    <property type="molecule type" value="Genomic_DNA"/>
</dbReference>
<evidence type="ECO:0000313" key="2">
    <source>
        <dbReference type="EMBL" id="SEM70256.1"/>
    </source>
</evidence>
<accession>A0A1H8AID1</accession>
<organism evidence="2 3">
    <name type="scientific">Streptacidiphilus jiangxiensis</name>
    <dbReference type="NCBI Taxonomy" id="235985"/>
    <lineage>
        <taxon>Bacteria</taxon>
        <taxon>Bacillati</taxon>
        <taxon>Actinomycetota</taxon>
        <taxon>Actinomycetes</taxon>
        <taxon>Kitasatosporales</taxon>
        <taxon>Streptomycetaceae</taxon>
        <taxon>Streptacidiphilus</taxon>
    </lineage>
</organism>
<sequence length="36" mass="4169">MTSPNPDNKPAIPRIPIPRPRRSPEPRTNIPPQRDR</sequence>
<evidence type="ECO:0000256" key="1">
    <source>
        <dbReference type="SAM" id="MobiDB-lite"/>
    </source>
</evidence>
<dbReference type="STRING" id="235985.SAMN05414137_14527"/>
<protein>
    <submittedName>
        <fullName evidence="2">Uncharacterized protein</fullName>
    </submittedName>
</protein>
<name>A0A1H8AID1_STRJI</name>
<evidence type="ECO:0000313" key="3">
    <source>
        <dbReference type="Proteomes" id="UP000183015"/>
    </source>
</evidence>
<reference evidence="3" key="1">
    <citation type="submission" date="2016-10" db="EMBL/GenBank/DDBJ databases">
        <authorList>
            <person name="Varghese N."/>
        </authorList>
    </citation>
    <scope>NUCLEOTIDE SEQUENCE [LARGE SCALE GENOMIC DNA]</scope>
    <source>
        <strain evidence="3">DSM 45096 / BCRC 16803 / CGMCC 4.1857 / CIP 109030 / JCM 12277 / KCTC 19219 / NBRC 100920 / 33214</strain>
    </source>
</reference>
<gene>
    <name evidence="2" type="ORF">SAMN05414137_14527</name>
</gene>
<proteinExistence type="predicted"/>
<keyword evidence="3" id="KW-1185">Reference proteome</keyword>
<dbReference type="AlphaFoldDB" id="A0A1H8AID1"/>
<feature type="region of interest" description="Disordered" evidence="1">
    <location>
        <begin position="1"/>
        <end position="36"/>
    </location>
</feature>